<proteinExistence type="predicted"/>
<feature type="domain" description="Glycosyl transferase CAP10" evidence="2">
    <location>
        <begin position="745"/>
        <end position="992"/>
    </location>
</feature>
<evidence type="ECO:0000259" key="2">
    <source>
        <dbReference type="SMART" id="SM00672"/>
    </source>
</evidence>
<keyword evidence="4" id="KW-1185">Reference proteome</keyword>
<dbReference type="InterPro" id="IPR006598">
    <property type="entry name" value="CAP10"/>
</dbReference>
<name>A0AAV6L1Q8_9ERIC</name>
<dbReference type="Proteomes" id="UP000823749">
    <property type="component" value="Chromosome 3"/>
</dbReference>
<dbReference type="InterPro" id="IPR051091">
    <property type="entry name" value="O-Glucosyltr/Glycosyltrsf_90"/>
</dbReference>
<feature type="region of interest" description="Disordered" evidence="1">
    <location>
        <begin position="67"/>
        <end position="90"/>
    </location>
</feature>
<comment type="caution">
    <text evidence="3">The sequence shown here is derived from an EMBL/GenBank/DDBJ whole genome shotgun (WGS) entry which is preliminary data.</text>
</comment>
<feature type="compositionally biased region" description="Polar residues" evidence="1">
    <location>
        <begin position="69"/>
        <end position="85"/>
    </location>
</feature>
<dbReference type="AlphaFoldDB" id="A0AAV6L1Q8"/>
<gene>
    <name evidence="3" type="ORF">RHGRI_008501</name>
</gene>
<sequence>MFLPAPWVDAFARWKSANSWRSMALLPSLSISVTESVRSAEYVPASRLKALKTDGSSETETLSLPLSIAGNTPPNSTIPATTTTEMPKKPRQKLHIPLNCTFGTGIHLTCPANYYPTSFPSQDDQDNDHPPPTTCPDYFRWIHEDLRPWKETGITRDMVESAWIESNFRVVILDGRVYMERHRKGHTSRELFTMWGILQLLRRYPGKLPDLDLMFSIADQSSIKSVDYSGPNATAPPPLFRYCGTDETLEIVFPDWSFWGWAELNIKRWEGFLEDLKGRDKRWMDKEAYAHWKGSPLSRDRRDLLKCNISDKQDWGARLYTLDWGKEIQEGFKQTDLASQCTHRYKIYVEGRGWSVSEKYILACNSVTLLVKPRYYDFFTRGLMPMHHYWPINKDDECRSIKFAVEWGNTHEQEKEVVVLFSLLAPSLLEMKSLHVPSLQAQDIVKAASDFVHEDLKMDYVYDYMFHLLSEYAKLMRYKPTIPKKAWEICSEVLACKATELHNKFLMESMVKGPTDVRPCNMPPPYDPRAFRTLLRSKANSVSLVELTDFQFPAKMKWPMPSGWQFIVYGSFVVALVCIVHSIDEIRFESLFKLDRIPFHQSIREAILGNTPPNSTIFLATTTTEIPKKPQHKIQFPLNCTFGINLTCPANYYPTSFPSQDDQDSPSTTTTCPDYFRWIYEDLRPWKETGITREMVEERASVESNFRLVILNGRAYIEKYRKGFETRDLFTQWGILQLLRRYPGKLPDLDLVFSVSDKPVIKSADYSTGPNAPAPPPLFRYCGTDDTLSIVFPDWSFWGWAEVNIKPWERMLEELKQGDKRWMDKEAHAHWKGTPLSRNRRDLLKCNISDKEDWGARLYTLDWKKERQEGFKQSNLASQCMHRYKIYLEGFGWSVSEKYILACNSVTLLVKPRYYDFFTRGLMPMHHYWPIKEYDQCRSIKFAVEWGNNHEQEAQDIVEAASDFIHEDLKMDYVYDYMFHVLREYAKLLRYKPTIPERAIEICSETLACPAVGLHNAFMMESMVKGPTDMSPCNMPPPYDPHAFRTLLRSKANSVSLVELWEQRYWENQTKHN</sequence>
<evidence type="ECO:0000313" key="3">
    <source>
        <dbReference type="EMBL" id="KAG5558575.1"/>
    </source>
</evidence>
<organism evidence="3 4">
    <name type="scientific">Rhododendron griersonianum</name>
    <dbReference type="NCBI Taxonomy" id="479676"/>
    <lineage>
        <taxon>Eukaryota</taxon>
        <taxon>Viridiplantae</taxon>
        <taxon>Streptophyta</taxon>
        <taxon>Embryophyta</taxon>
        <taxon>Tracheophyta</taxon>
        <taxon>Spermatophyta</taxon>
        <taxon>Magnoliopsida</taxon>
        <taxon>eudicotyledons</taxon>
        <taxon>Gunneridae</taxon>
        <taxon>Pentapetalae</taxon>
        <taxon>asterids</taxon>
        <taxon>Ericales</taxon>
        <taxon>Ericaceae</taxon>
        <taxon>Ericoideae</taxon>
        <taxon>Rhodoreae</taxon>
        <taxon>Rhododendron</taxon>
    </lineage>
</organism>
<evidence type="ECO:0000313" key="4">
    <source>
        <dbReference type="Proteomes" id="UP000823749"/>
    </source>
</evidence>
<feature type="domain" description="Glycosyl transferase CAP10" evidence="2">
    <location>
        <begin position="207"/>
        <end position="479"/>
    </location>
</feature>
<evidence type="ECO:0000256" key="1">
    <source>
        <dbReference type="SAM" id="MobiDB-lite"/>
    </source>
</evidence>
<dbReference type="EMBL" id="JACTNZ010000003">
    <property type="protein sequence ID" value="KAG5558575.1"/>
    <property type="molecule type" value="Genomic_DNA"/>
</dbReference>
<dbReference type="PANTHER" id="PTHR12203:SF99">
    <property type="entry name" value="OS04G0534100 PROTEIN"/>
    <property type="match status" value="1"/>
</dbReference>
<reference evidence="3" key="1">
    <citation type="submission" date="2020-08" db="EMBL/GenBank/DDBJ databases">
        <title>Plant Genome Project.</title>
        <authorList>
            <person name="Zhang R.-G."/>
        </authorList>
    </citation>
    <scope>NUCLEOTIDE SEQUENCE</scope>
    <source>
        <strain evidence="3">WSP0</strain>
        <tissue evidence="3">Leaf</tissue>
    </source>
</reference>
<accession>A0AAV6L1Q8</accession>
<dbReference type="PANTHER" id="PTHR12203">
    <property type="entry name" value="KDEL LYS-ASP-GLU-LEU CONTAINING - RELATED"/>
    <property type="match status" value="1"/>
</dbReference>
<dbReference type="Pfam" id="PF05686">
    <property type="entry name" value="Glyco_transf_90"/>
    <property type="match status" value="3"/>
</dbReference>
<protein>
    <recommendedName>
        <fullName evidence="2">Glycosyl transferase CAP10 domain-containing protein</fullName>
    </recommendedName>
</protein>
<dbReference type="SMART" id="SM00672">
    <property type="entry name" value="CAP10"/>
    <property type="match status" value="2"/>
</dbReference>